<evidence type="ECO:0000313" key="2">
    <source>
        <dbReference type="Proteomes" id="UP001378188"/>
    </source>
</evidence>
<proteinExistence type="predicted"/>
<dbReference type="SUPFAM" id="SSF54826">
    <property type="entry name" value="Enolase N-terminal domain-like"/>
    <property type="match status" value="1"/>
</dbReference>
<dbReference type="SUPFAM" id="SSF51604">
    <property type="entry name" value="Enolase C-terminal domain-like"/>
    <property type="match status" value="1"/>
</dbReference>
<dbReference type="InterPro" id="IPR036849">
    <property type="entry name" value="Enolase-like_C_sf"/>
</dbReference>
<organism evidence="1 2">
    <name type="scientific">Microbaculum marinum</name>
    <dbReference type="NCBI Taxonomy" id="1764581"/>
    <lineage>
        <taxon>Bacteria</taxon>
        <taxon>Pseudomonadati</taxon>
        <taxon>Pseudomonadota</taxon>
        <taxon>Alphaproteobacteria</taxon>
        <taxon>Hyphomicrobiales</taxon>
        <taxon>Tepidamorphaceae</taxon>
        <taxon>Microbaculum</taxon>
    </lineage>
</organism>
<protein>
    <submittedName>
        <fullName evidence="1">Enolase C-terminal domain-like protein</fullName>
    </submittedName>
</protein>
<sequence length="478" mass="51670">MSVAPKIWLEEARLYERDVRLRLPFRFGVVTLDTAPQVFLRVRIRTDDGREGWGTTAELMVPKWFDKDPSLSNEDNFEQLRRSIRRAVEAYRAAGPATAFGLAAATCRDLAGVDDMPPLAAAFGGAEVDKAVLDALCRIEGASFADAIRVNLPGLDASLTPDLQGFDIAGFLGRRDMQNSIAARHTVGMLDPLATAEMPQGARLHDGLPQSLEEVISAYGQTYFKLKIGGNLSADLDRLIRIAEVLDPVDYRATLDGNEQYADADGIVELWRAILAEPRLRKLASRVLFIEQPVTRATALSRDISALATLKPVIIDESDATLDAFRWARDLGYAGVSSKACKGLYKSLLNAARCSAWRAADPAAGFFLSGEDLTCQAGLAVQQDLALVSLLGIGHVERNGHHYVLGMAGAPPDEQAAFRDAHPDLYRDVYGSTCLTIAAGRIALGSIDRPGFASSALPDFAAMRPVSLTATRTSLPGE</sequence>
<keyword evidence="2" id="KW-1185">Reference proteome</keyword>
<dbReference type="RefSeq" id="WP_340328302.1">
    <property type="nucleotide sequence ID" value="NZ_JAZHOF010000002.1"/>
</dbReference>
<accession>A0AAW9RNX9</accession>
<dbReference type="EMBL" id="JAZHOF010000002">
    <property type="protein sequence ID" value="MEJ8570555.1"/>
    <property type="molecule type" value="Genomic_DNA"/>
</dbReference>
<dbReference type="Gene3D" id="3.20.20.120">
    <property type="entry name" value="Enolase-like C-terminal domain"/>
    <property type="match status" value="1"/>
</dbReference>
<dbReference type="Proteomes" id="UP001378188">
    <property type="component" value="Unassembled WGS sequence"/>
</dbReference>
<dbReference type="AlphaFoldDB" id="A0AAW9RNX9"/>
<name>A0AAW9RNX9_9HYPH</name>
<comment type="caution">
    <text evidence="1">The sequence shown here is derived from an EMBL/GenBank/DDBJ whole genome shotgun (WGS) entry which is preliminary data.</text>
</comment>
<gene>
    <name evidence="1" type="ORF">V3328_03675</name>
</gene>
<dbReference type="InterPro" id="IPR029017">
    <property type="entry name" value="Enolase-like_N"/>
</dbReference>
<dbReference type="Gene3D" id="3.30.390.10">
    <property type="entry name" value="Enolase-like, N-terminal domain"/>
    <property type="match status" value="1"/>
</dbReference>
<evidence type="ECO:0000313" key="1">
    <source>
        <dbReference type="EMBL" id="MEJ8570555.1"/>
    </source>
</evidence>
<reference evidence="1 2" key="1">
    <citation type="submission" date="2024-02" db="EMBL/GenBank/DDBJ databases">
        <title>Genome analysis and characterization of Microbaculum marinisediminis sp. nov., isolated from marine sediment.</title>
        <authorList>
            <person name="Du Z.-J."/>
            <person name="Ye Y.-Q."/>
            <person name="Zhang Z.-R."/>
            <person name="Yuan S.-M."/>
            <person name="Zhang X.-Y."/>
        </authorList>
    </citation>
    <scope>NUCLEOTIDE SEQUENCE [LARGE SCALE GENOMIC DNA]</scope>
    <source>
        <strain evidence="1 2">SDUM1044001</strain>
    </source>
</reference>